<dbReference type="GO" id="GO:0016020">
    <property type="term" value="C:membrane"/>
    <property type="evidence" value="ECO:0007669"/>
    <property type="project" value="UniProtKB-SubCell"/>
</dbReference>
<comment type="subcellular location">
    <subcellularLocation>
        <location evidence="1">Membrane</location>
        <topology evidence="1">Multi-pass membrane protein</topology>
    </subcellularLocation>
</comment>
<accession>A0A8J3FEG0</accession>
<feature type="transmembrane region" description="Helical" evidence="9">
    <location>
        <begin position="147"/>
        <end position="167"/>
    </location>
</feature>
<feature type="transmembrane region" description="Helical" evidence="9">
    <location>
        <begin position="218"/>
        <end position="240"/>
    </location>
</feature>
<dbReference type="PANTHER" id="PTHR34975">
    <property type="entry name" value="SPORE GERMINATION PROTEIN A2"/>
    <property type="match status" value="1"/>
</dbReference>
<reference evidence="10" key="1">
    <citation type="journal article" date="2014" name="Int. J. Syst. Evol. Microbiol.">
        <title>Complete genome sequence of Corynebacterium casei LMG S-19264T (=DSM 44701T), isolated from a smear-ripened cheese.</title>
        <authorList>
            <consortium name="US DOE Joint Genome Institute (JGI-PGF)"/>
            <person name="Walter F."/>
            <person name="Albersmeier A."/>
            <person name="Kalinowski J."/>
            <person name="Ruckert C."/>
        </authorList>
    </citation>
    <scope>NUCLEOTIDE SEQUENCE</scope>
    <source>
        <strain evidence="10">JCM 14719</strain>
    </source>
</reference>
<dbReference type="GO" id="GO:0009847">
    <property type="term" value="P:spore germination"/>
    <property type="evidence" value="ECO:0007669"/>
    <property type="project" value="InterPro"/>
</dbReference>
<feature type="transmembrane region" description="Helical" evidence="9">
    <location>
        <begin position="187"/>
        <end position="206"/>
    </location>
</feature>
<protein>
    <submittedName>
        <fullName evidence="10">Germination protein</fullName>
    </submittedName>
</protein>
<dbReference type="RefSeq" id="WP_188817241.1">
    <property type="nucleotide sequence ID" value="NZ_BMOF01000022.1"/>
</dbReference>
<evidence type="ECO:0000256" key="6">
    <source>
        <dbReference type="ARBA" id="ARBA00022989"/>
    </source>
</evidence>
<comment type="similarity">
    <text evidence="2">Belongs to the amino acid-polyamine-organocation (APC) superfamily. Spore germination protein (SGP) (TC 2.A.3.9) family.</text>
</comment>
<evidence type="ECO:0000256" key="8">
    <source>
        <dbReference type="SAM" id="MobiDB-lite"/>
    </source>
</evidence>
<keyword evidence="6 9" id="KW-1133">Transmembrane helix</keyword>
<name>A0A8J3FEG0_9BACI</name>
<evidence type="ECO:0000256" key="9">
    <source>
        <dbReference type="SAM" id="Phobius"/>
    </source>
</evidence>
<dbReference type="InterPro" id="IPR004761">
    <property type="entry name" value="Spore_GerAB"/>
</dbReference>
<feature type="transmembrane region" description="Helical" evidence="9">
    <location>
        <begin position="271"/>
        <end position="293"/>
    </location>
</feature>
<feature type="transmembrane region" description="Helical" evidence="9">
    <location>
        <begin position="113"/>
        <end position="135"/>
    </location>
</feature>
<dbReference type="Pfam" id="PF03845">
    <property type="entry name" value="Spore_permease"/>
    <property type="match status" value="1"/>
</dbReference>
<feature type="transmembrane region" description="Helical" evidence="9">
    <location>
        <begin position="43"/>
        <end position="61"/>
    </location>
</feature>
<comment type="caution">
    <text evidence="10">The sequence shown here is derived from an EMBL/GenBank/DDBJ whole genome shotgun (WGS) entry which is preliminary data.</text>
</comment>
<feature type="compositionally biased region" description="Low complexity" evidence="8">
    <location>
        <begin position="372"/>
        <end position="386"/>
    </location>
</feature>
<evidence type="ECO:0000313" key="10">
    <source>
        <dbReference type="EMBL" id="GGK00279.1"/>
    </source>
</evidence>
<keyword evidence="4" id="KW-0309">Germination</keyword>
<feature type="transmembrane region" description="Helical" evidence="9">
    <location>
        <begin position="337"/>
        <end position="356"/>
    </location>
</feature>
<evidence type="ECO:0000313" key="11">
    <source>
        <dbReference type="Proteomes" id="UP000637720"/>
    </source>
</evidence>
<keyword evidence="11" id="KW-1185">Reference proteome</keyword>
<dbReference type="NCBIfam" id="TIGR00912">
    <property type="entry name" value="2A0309"/>
    <property type="match status" value="1"/>
</dbReference>
<dbReference type="Gene3D" id="1.20.1740.10">
    <property type="entry name" value="Amino acid/polyamine transporter I"/>
    <property type="match status" value="1"/>
</dbReference>
<feature type="transmembrane region" description="Helical" evidence="9">
    <location>
        <begin position="305"/>
        <end position="325"/>
    </location>
</feature>
<evidence type="ECO:0000256" key="3">
    <source>
        <dbReference type="ARBA" id="ARBA00022448"/>
    </source>
</evidence>
<reference evidence="10" key="2">
    <citation type="submission" date="2020-09" db="EMBL/GenBank/DDBJ databases">
        <authorList>
            <person name="Sun Q."/>
            <person name="Ohkuma M."/>
        </authorList>
    </citation>
    <scope>NUCLEOTIDE SEQUENCE</scope>
    <source>
        <strain evidence="10">JCM 14719</strain>
    </source>
</reference>
<evidence type="ECO:0000256" key="4">
    <source>
        <dbReference type="ARBA" id="ARBA00022544"/>
    </source>
</evidence>
<keyword evidence="5 9" id="KW-0812">Transmembrane</keyword>
<feature type="transmembrane region" description="Helical" evidence="9">
    <location>
        <begin position="73"/>
        <end position="93"/>
    </location>
</feature>
<feature type="region of interest" description="Disordered" evidence="8">
    <location>
        <begin position="364"/>
        <end position="386"/>
    </location>
</feature>
<keyword evidence="7 9" id="KW-0472">Membrane</keyword>
<proteinExistence type="inferred from homology"/>
<keyword evidence="3" id="KW-0813">Transport</keyword>
<evidence type="ECO:0000256" key="2">
    <source>
        <dbReference type="ARBA" id="ARBA00007998"/>
    </source>
</evidence>
<feature type="transmembrane region" description="Helical" evidence="9">
    <location>
        <begin position="12"/>
        <end position="31"/>
    </location>
</feature>
<dbReference type="EMBL" id="BMOF01000022">
    <property type="protein sequence ID" value="GGK00279.1"/>
    <property type="molecule type" value="Genomic_DNA"/>
</dbReference>
<organism evidence="10 11">
    <name type="scientific">Calditerricola satsumensis</name>
    <dbReference type="NCBI Taxonomy" id="373054"/>
    <lineage>
        <taxon>Bacteria</taxon>
        <taxon>Bacillati</taxon>
        <taxon>Bacillota</taxon>
        <taxon>Bacilli</taxon>
        <taxon>Bacillales</taxon>
        <taxon>Bacillaceae</taxon>
        <taxon>Calditerricola</taxon>
    </lineage>
</organism>
<gene>
    <name evidence="10" type="ORF">GCM10007043_12940</name>
</gene>
<evidence type="ECO:0000256" key="1">
    <source>
        <dbReference type="ARBA" id="ARBA00004141"/>
    </source>
</evidence>
<evidence type="ECO:0000256" key="7">
    <source>
        <dbReference type="ARBA" id="ARBA00023136"/>
    </source>
</evidence>
<evidence type="ECO:0000256" key="5">
    <source>
        <dbReference type="ARBA" id="ARBA00022692"/>
    </source>
</evidence>
<dbReference type="PANTHER" id="PTHR34975:SF2">
    <property type="entry name" value="SPORE GERMINATION PROTEIN A2"/>
    <property type="match status" value="1"/>
</dbReference>
<dbReference type="AlphaFoldDB" id="A0A8J3FEG0"/>
<dbReference type="Proteomes" id="UP000637720">
    <property type="component" value="Unassembled WGS sequence"/>
</dbReference>
<sequence>MIEKGRISSFQLALMLYPAILATAVLIVPAITGQQAGRDMWISPLWAALVGTLTVFVAHALHRRFPGQTVIQYSESLLGAVGGKVVGCLYVFFYLHMTGLIVREYGEFVMGTFFSRTPLFIVMVCMLLIAGFAVRGGLEVIGRLAELFTPVFVALLALSILLILSELEPMNMLPILEHGLAPSLKGALVPQGWMSEMFLMAFLLPYLADPENGRKSGLLTIGAITLTMVVGNLVTLWLFGDITPNLTYPMLSGVQYIDIAEFLQNVESIVMAIWVTGAFVKVAVFYYVLVLGTAQWLHLTDYRPLALPMGLLVLVFAMWSAPSFAKLVTHLGTSLPLYLTTMQTLLPLGLLLISALRGRRSPSSGLERADRAAGAAGSPAGSAGTR</sequence>